<dbReference type="Pfam" id="PF00069">
    <property type="entry name" value="Pkinase"/>
    <property type="match status" value="1"/>
</dbReference>
<comment type="catalytic activity">
    <reaction evidence="8">
        <text>L-seryl-[protein] + ATP = O-phospho-L-seryl-[protein] + ADP + H(+)</text>
        <dbReference type="Rhea" id="RHEA:17989"/>
        <dbReference type="Rhea" id="RHEA-COMP:9863"/>
        <dbReference type="Rhea" id="RHEA-COMP:11604"/>
        <dbReference type="ChEBI" id="CHEBI:15378"/>
        <dbReference type="ChEBI" id="CHEBI:29999"/>
        <dbReference type="ChEBI" id="CHEBI:30616"/>
        <dbReference type="ChEBI" id="CHEBI:83421"/>
        <dbReference type="ChEBI" id="CHEBI:456216"/>
        <dbReference type="EC" id="2.7.11.25"/>
    </reaction>
</comment>
<keyword evidence="5" id="KW-0418">Kinase</keyword>
<dbReference type="InterPro" id="IPR011009">
    <property type="entry name" value="Kinase-like_dom_sf"/>
</dbReference>
<proteinExistence type="inferred from homology"/>
<dbReference type="PROSITE" id="PS00107">
    <property type="entry name" value="PROTEIN_KINASE_ATP"/>
    <property type="match status" value="1"/>
</dbReference>
<comment type="similarity">
    <text evidence="1">Belongs to the protein kinase superfamily. STE Ser/Thr protein kinase family. MAP kinase kinase kinase subfamily.</text>
</comment>
<reference evidence="11" key="1">
    <citation type="submission" date="2022-06" db="EMBL/GenBank/DDBJ databases">
        <title>Uncovering the hologenomic basis of an extraordinary plant invasion.</title>
        <authorList>
            <person name="Bieker V.C."/>
            <person name="Martin M.D."/>
            <person name="Gilbert T."/>
            <person name="Hodgins K."/>
            <person name="Battlay P."/>
            <person name="Petersen B."/>
            <person name="Wilson J."/>
        </authorList>
    </citation>
    <scope>NUCLEOTIDE SEQUENCE</scope>
    <source>
        <strain evidence="11">AA19_3_7</strain>
        <tissue evidence="11">Leaf</tissue>
    </source>
</reference>
<evidence type="ECO:0000256" key="9">
    <source>
        <dbReference type="PROSITE-ProRule" id="PRU10141"/>
    </source>
</evidence>
<dbReference type="AlphaFoldDB" id="A0AAD5C7E6"/>
<dbReference type="EC" id="2.7.11.25" evidence="2"/>
<evidence type="ECO:0000256" key="3">
    <source>
        <dbReference type="ARBA" id="ARBA00022679"/>
    </source>
</evidence>
<evidence type="ECO:0000256" key="1">
    <source>
        <dbReference type="ARBA" id="ARBA00006529"/>
    </source>
</evidence>
<organism evidence="11 12">
    <name type="scientific">Ambrosia artemisiifolia</name>
    <name type="common">Common ragweed</name>
    <dbReference type="NCBI Taxonomy" id="4212"/>
    <lineage>
        <taxon>Eukaryota</taxon>
        <taxon>Viridiplantae</taxon>
        <taxon>Streptophyta</taxon>
        <taxon>Embryophyta</taxon>
        <taxon>Tracheophyta</taxon>
        <taxon>Spermatophyta</taxon>
        <taxon>Magnoliopsida</taxon>
        <taxon>eudicotyledons</taxon>
        <taxon>Gunneridae</taxon>
        <taxon>Pentapetalae</taxon>
        <taxon>asterids</taxon>
        <taxon>campanulids</taxon>
        <taxon>Asterales</taxon>
        <taxon>Asteraceae</taxon>
        <taxon>Asteroideae</taxon>
        <taxon>Heliantheae alliance</taxon>
        <taxon>Heliantheae</taxon>
        <taxon>Ambrosia</taxon>
    </lineage>
</organism>
<evidence type="ECO:0000256" key="6">
    <source>
        <dbReference type="ARBA" id="ARBA00022840"/>
    </source>
</evidence>
<comment type="catalytic activity">
    <reaction evidence="7">
        <text>L-threonyl-[protein] + ATP = O-phospho-L-threonyl-[protein] + ADP + H(+)</text>
        <dbReference type="Rhea" id="RHEA:46608"/>
        <dbReference type="Rhea" id="RHEA-COMP:11060"/>
        <dbReference type="Rhea" id="RHEA-COMP:11605"/>
        <dbReference type="ChEBI" id="CHEBI:15378"/>
        <dbReference type="ChEBI" id="CHEBI:30013"/>
        <dbReference type="ChEBI" id="CHEBI:30616"/>
        <dbReference type="ChEBI" id="CHEBI:61977"/>
        <dbReference type="ChEBI" id="CHEBI:456216"/>
        <dbReference type="EC" id="2.7.11.25"/>
    </reaction>
</comment>
<dbReference type="InterPro" id="IPR000719">
    <property type="entry name" value="Prot_kinase_dom"/>
</dbReference>
<feature type="binding site" evidence="9">
    <location>
        <position position="107"/>
    </location>
    <ligand>
        <name>ATP</name>
        <dbReference type="ChEBI" id="CHEBI:30616"/>
    </ligand>
</feature>
<sequence length="284" mass="32107">MSFMKDFDHLKIEKKDIALATNNFDPNNVIGSGGFGRVYKGELSSPEGLITEILEDRRKRVDFLKHLNEDSFRGLFENWQKGDFLGRGMFSTVYKGYTKSGFFFAVKEFPLLDQGSQGKQTVIQLEQEVSLLRQLDHENIVRYFGTDKDDGKLYIFVELMTKGSLAKIYQKYKLRESQVSAYTKQILSGLNYLHERKVVHRDIKCAKILVDASGSVKLADFGLAIASALNGMQPSKGSAHWMAPEVYQQGKDCGFAADIWSLGCTVLEMFTSKHPYSDLEGVCF</sequence>
<dbReference type="Gene3D" id="3.30.200.20">
    <property type="entry name" value="Phosphorylase Kinase, domain 1"/>
    <property type="match status" value="1"/>
</dbReference>
<dbReference type="GO" id="GO:0005524">
    <property type="term" value="F:ATP binding"/>
    <property type="evidence" value="ECO:0007669"/>
    <property type="project" value="UniProtKB-UniRule"/>
</dbReference>
<evidence type="ECO:0000313" key="11">
    <source>
        <dbReference type="EMBL" id="KAI7736115.1"/>
    </source>
</evidence>
<dbReference type="EMBL" id="JAMZMK010009362">
    <property type="protein sequence ID" value="KAI7736115.1"/>
    <property type="molecule type" value="Genomic_DNA"/>
</dbReference>
<evidence type="ECO:0000256" key="4">
    <source>
        <dbReference type="ARBA" id="ARBA00022741"/>
    </source>
</evidence>
<dbReference type="InterPro" id="IPR050538">
    <property type="entry name" value="MAP_kinase_kinase_kinase"/>
</dbReference>
<dbReference type="SUPFAM" id="SSF56112">
    <property type="entry name" value="Protein kinase-like (PK-like)"/>
    <property type="match status" value="2"/>
</dbReference>
<evidence type="ECO:0000256" key="8">
    <source>
        <dbReference type="ARBA" id="ARBA00048329"/>
    </source>
</evidence>
<accession>A0AAD5C7E6</accession>
<dbReference type="GO" id="GO:0005737">
    <property type="term" value="C:cytoplasm"/>
    <property type="evidence" value="ECO:0007669"/>
    <property type="project" value="TreeGrafter"/>
</dbReference>
<keyword evidence="3" id="KW-0808">Transferase</keyword>
<dbReference type="InterPro" id="IPR017441">
    <property type="entry name" value="Protein_kinase_ATP_BS"/>
</dbReference>
<dbReference type="PROSITE" id="PS50011">
    <property type="entry name" value="PROTEIN_KINASE_DOM"/>
    <property type="match status" value="1"/>
</dbReference>
<evidence type="ECO:0000256" key="7">
    <source>
        <dbReference type="ARBA" id="ARBA00047559"/>
    </source>
</evidence>
<name>A0AAD5C7E6_AMBAR</name>
<dbReference type="PANTHER" id="PTHR48016">
    <property type="entry name" value="MAP KINASE KINASE KINASE SSK2-RELATED-RELATED"/>
    <property type="match status" value="1"/>
</dbReference>
<dbReference type="Proteomes" id="UP001206925">
    <property type="component" value="Unassembled WGS sequence"/>
</dbReference>
<keyword evidence="12" id="KW-1185">Reference proteome</keyword>
<feature type="domain" description="Protein kinase" evidence="10">
    <location>
        <begin position="79"/>
        <end position="284"/>
    </location>
</feature>
<dbReference type="PANTHER" id="PTHR48016:SF44">
    <property type="entry name" value="MITOGEN-ACTIVATED PROTEIN KINASE KINASE KINASE STE-STE11 FAMILY"/>
    <property type="match status" value="1"/>
</dbReference>
<gene>
    <name evidence="11" type="ORF">M8C21_011181</name>
</gene>
<keyword evidence="4 9" id="KW-0547">Nucleotide-binding</keyword>
<evidence type="ECO:0000256" key="5">
    <source>
        <dbReference type="ARBA" id="ARBA00022777"/>
    </source>
</evidence>
<comment type="caution">
    <text evidence="11">The sequence shown here is derived from an EMBL/GenBank/DDBJ whole genome shotgun (WGS) entry which is preliminary data.</text>
</comment>
<dbReference type="Gene3D" id="1.10.510.10">
    <property type="entry name" value="Transferase(Phosphotransferase) domain 1"/>
    <property type="match status" value="1"/>
</dbReference>
<evidence type="ECO:0000256" key="2">
    <source>
        <dbReference type="ARBA" id="ARBA00012406"/>
    </source>
</evidence>
<dbReference type="GO" id="GO:0004709">
    <property type="term" value="F:MAP kinase kinase kinase activity"/>
    <property type="evidence" value="ECO:0007669"/>
    <property type="project" value="UniProtKB-EC"/>
</dbReference>
<protein>
    <recommendedName>
        <fullName evidence="2">mitogen-activated protein kinase kinase kinase</fullName>
        <ecNumber evidence="2">2.7.11.25</ecNumber>
    </recommendedName>
</protein>
<keyword evidence="6 9" id="KW-0067">ATP-binding</keyword>
<evidence type="ECO:0000259" key="10">
    <source>
        <dbReference type="PROSITE" id="PS50011"/>
    </source>
</evidence>
<evidence type="ECO:0000313" key="12">
    <source>
        <dbReference type="Proteomes" id="UP001206925"/>
    </source>
</evidence>